<feature type="domain" description="Polysaccharide pyruvyl transferase" evidence="1">
    <location>
        <begin position="43"/>
        <end position="297"/>
    </location>
</feature>
<dbReference type="Pfam" id="PF04230">
    <property type="entry name" value="PS_pyruv_trans"/>
    <property type="match status" value="1"/>
</dbReference>
<reference evidence="2" key="1">
    <citation type="submission" date="2018-05" db="EMBL/GenBank/DDBJ databases">
        <authorList>
            <person name="Lanie J.A."/>
            <person name="Ng W.-L."/>
            <person name="Kazmierczak K.M."/>
            <person name="Andrzejewski T.M."/>
            <person name="Davidsen T.M."/>
            <person name="Wayne K.J."/>
            <person name="Tettelin H."/>
            <person name="Glass J.I."/>
            <person name="Rusch D."/>
            <person name="Podicherti R."/>
            <person name="Tsui H.-C.T."/>
            <person name="Winkler M.E."/>
        </authorList>
    </citation>
    <scope>NUCLEOTIDE SEQUENCE</scope>
</reference>
<accession>A0A381Z702</accession>
<gene>
    <name evidence="2" type="ORF">METZ01_LOCUS137381</name>
</gene>
<dbReference type="EMBL" id="UINC01020034">
    <property type="protein sequence ID" value="SVA84527.1"/>
    <property type="molecule type" value="Genomic_DNA"/>
</dbReference>
<dbReference type="AlphaFoldDB" id="A0A381Z702"/>
<evidence type="ECO:0000259" key="1">
    <source>
        <dbReference type="Pfam" id="PF04230"/>
    </source>
</evidence>
<feature type="non-terminal residue" evidence="2">
    <location>
        <position position="1"/>
    </location>
</feature>
<proteinExistence type="predicted"/>
<evidence type="ECO:0000313" key="2">
    <source>
        <dbReference type="EMBL" id="SVA84527.1"/>
    </source>
</evidence>
<organism evidence="2">
    <name type="scientific">marine metagenome</name>
    <dbReference type="NCBI Taxonomy" id="408172"/>
    <lineage>
        <taxon>unclassified sequences</taxon>
        <taxon>metagenomes</taxon>
        <taxon>ecological metagenomes</taxon>
    </lineage>
</organism>
<dbReference type="PANTHER" id="PTHR36836:SF1">
    <property type="entry name" value="COLANIC ACID BIOSYNTHESIS PROTEIN WCAK"/>
    <property type="match status" value="1"/>
</dbReference>
<protein>
    <recommendedName>
        <fullName evidence="1">Polysaccharide pyruvyl transferase domain-containing protein</fullName>
    </recommendedName>
</protein>
<dbReference type="InterPro" id="IPR007345">
    <property type="entry name" value="Polysacch_pyruvyl_Trfase"/>
</dbReference>
<dbReference type="PANTHER" id="PTHR36836">
    <property type="entry name" value="COLANIC ACID BIOSYNTHESIS PROTEIN WCAK"/>
    <property type="match status" value="1"/>
</dbReference>
<name>A0A381Z702_9ZZZZ</name>
<sequence>SGDISRDTAQWPDAAELGVEFVPDYFPAYTRYWVNLQRLPIPALKTAGWPFPISEAFKVLLQRVDVVLSVGGDNYSLDYRLPSWLMGVDRLAMNLRKPVVLWGASVGPFEKVPAFVPVIRKHLADMSLIAVRESVSDNYLNETLGLNNIIRMADPAFTLIPEPVSTIAFWPVEKGNGVLGLNISPVIERYRHSGTDLRTEIVEFIRVTVKNYDMSVLLIPHVVPLNGDSKNNDADYMRPVLDSLSDLGSRVRMMDSALNAAQIKQVISQCRFFIGARTHATIAALSSIVPTVSIAYSIKAKGINQDLFGHQDAVIESAEVSQTSLLAGLEWLHTHEQELCEQLTLRLVVVKKQIVCAMKRVREFV</sequence>